<evidence type="ECO:0000256" key="4">
    <source>
        <dbReference type="ARBA" id="ARBA00022722"/>
    </source>
</evidence>
<keyword evidence="5 7" id="KW-0378">Hydrolase</keyword>
<evidence type="ECO:0000256" key="5">
    <source>
        <dbReference type="ARBA" id="ARBA00022801"/>
    </source>
</evidence>
<dbReference type="GO" id="GO:0006310">
    <property type="term" value="P:DNA recombination"/>
    <property type="evidence" value="ECO:0007669"/>
    <property type="project" value="UniProtKB-KW"/>
</dbReference>
<protein>
    <recommendedName>
        <fullName evidence="3 7">Nuclease SbcCD subunit D</fullName>
    </recommendedName>
</protein>
<evidence type="ECO:0000313" key="10">
    <source>
        <dbReference type="EMBL" id="RJO70030.1"/>
    </source>
</evidence>
<dbReference type="InterPro" id="IPR026843">
    <property type="entry name" value="SbcD_C"/>
</dbReference>
<dbReference type="GO" id="GO:0004519">
    <property type="term" value="F:endonuclease activity"/>
    <property type="evidence" value="ECO:0007669"/>
    <property type="project" value="UniProtKB-KW"/>
</dbReference>
<dbReference type="PANTHER" id="PTHR30337">
    <property type="entry name" value="COMPONENT OF ATP-DEPENDENT DSDNA EXONUCLEASE"/>
    <property type="match status" value="1"/>
</dbReference>
<evidence type="ECO:0000256" key="6">
    <source>
        <dbReference type="ARBA" id="ARBA00022839"/>
    </source>
</evidence>
<dbReference type="InterPro" id="IPR029052">
    <property type="entry name" value="Metallo-depent_PP-like"/>
</dbReference>
<gene>
    <name evidence="7" type="primary">sbcD</name>
    <name evidence="10" type="ORF">D5S18_29660</name>
</gene>
<sequence>MTARIFHTSDWHLGRQIGHRRYRRDDEFDAVLNEIIAIAEDFTPDLIVHSGDLFDGPRPNLEDLRRAADTLRSLGNIAPTVVVAGNHDTRVVLGFLQYMLTLTGDSSRVRFATGADGLVVADYPAACGEQTIRIGALPYLHPNRFTYEFGDPAATTASFAQQMRHVQADVARRLAVGRGPGDVLVYAAHLFVEGAVPAYSERQISLASDYAVAAAGLPLVDYGALGHIHKPQRIDTIGFPAHYAGSPLQLDFGETKDTKSVVLAEIEPGRDPHIELVPLSAGRRLANLTGTLDSIAQRANRIGDAWVKVIVDTDGPITDLSQTLAAMLPKATIVDIQERRAGATSEVLDRSAAAEVPGVTDLLRDYLTDRKVTGQQLAHVLAALAQIQNEPDQAEPAPCCEENVLNAAIGGHDITDTDRAGLLHATGTEAKAAC</sequence>
<dbReference type="OrthoDB" id="9773856at2"/>
<comment type="function">
    <text evidence="7">SbcCD cleaves DNA hairpin structures. These structures can inhibit DNA replication and are intermediates in certain DNA recombination reactions. The complex acts as a 3'-&gt;5' double strand exonuclease that can open hairpins. It also has a 5' single-strand endonuclease activity.</text>
</comment>
<feature type="domain" description="Calcineurin-like phosphoesterase" evidence="8">
    <location>
        <begin position="4"/>
        <end position="230"/>
    </location>
</feature>
<dbReference type="Pfam" id="PF12320">
    <property type="entry name" value="SbcD_C"/>
    <property type="match status" value="1"/>
</dbReference>
<dbReference type="GO" id="GO:0006260">
    <property type="term" value="P:DNA replication"/>
    <property type="evidence" value="ECO:0007669"/>
    <property type="project" value="UniProtKB-KW"/>
</dbReference>
<dbReference type="AlphaFoldDB" id="A0A3A4K6C3"/>
<feature type="domain" description="Nuclease SbcCD subunit D C-terminal" evidence="9">
    <location>
        <begin position="283"/>
        <end position="368"/>
    </location>
</feature>
<evidence type="ECO:0000313" key="11">
    <source>
        <dbReference type="Proteomes" id="UP000266677"/>
    </source>
</evidence>
<comment type="similarity">
    <text evidence="1 7">Belongs to the SbcD family.</text>
</comment>
<dbReference type="RefSeq" id="WP_120044397.1">
    <property type="nucleotide sequence ID" value="NZ_QZFU01000041.1"/>
</dbReference>
<dbReference type="CDD" id="cd00840">
    <property type="entry name" value="MPP_Mre11_N"/>
    <property type="match status" value="1"/>
</dbReference>
<dbReference type="EMBL" id="QZFU01000041">
    <property type="protein sequence ID" value="RJO70030.1"/>
    <property type="molecule type" value="Genomic_DNA"/>
</dbReference>
<dbReference type="Gene3D" id="3.60.21.10">
    <property type="match status" value="1"/>
</dbReference>
<reference evidence="10 11" key="1">
    <citation type="submission" date="2018-09" db="EMBL/GenBank/DDBJ databases">
        <title>YIM PH21274 draft genome.</title>
        <authorList>
            <person name="Miao C."/>
        </authorList>
    </citation>
    <scope>NUCLEOTIDE SEQUENCE [LARGE SCALE GENOMIC DNA]</scope>
    <source>
        <strain evidence="10 11">YIM PH 21724</strain>
    </source>
</reference>
<dbReference type="NCBIfam" id="TIGR00619">
    <property type="entry name" value="sbcd"/>
    <property type="match status" value="1"/>
</dbReference>
<comment type="caution">
    <text evidence="10">The sequence shown here is derived from an EMBL/GenBank/DDBJ whole genome shotgun (WGS) entry which is preliminary data.</text>
</comment>
<keyword evidence="6 7" id="KW-0269">Exonuclease</keyword>
<dbReference type="InterPro" id="IPR004843">
    <property type="entry name" value="Calcineurin-like_PHP"/>
</dbReference>
<dbReference type="Proteomes" id="UP000266677">
    <property type="component" value="Unassembled WGS sequence"/>
</dbReference>
<accession>A0A3A4K6C3</accession>
<evidence type="ECO:0000256" key="3">
    <source>
        <dbReference type="ARBA" id="ARBA00013365"/>
    </source>
</evidence>
<keyword evidence="11" id="KW-1185">Reference proteome</keyword>
<keyword evidence="4 7" id="KW-0540">Nuclease</keyword>
<dbReference type="GO" id="GO:0008408">
    <property type="term" value="F:3'-5' exonuclease activity"/>
    <property type="evidence" value="ECO:0007669"/>
    <property type="project" value="InterPro"/>
</dbReference>
<keyword evidence="7" id="KW-0235">DNA replication</keyword>
<dbReference type="Pfam" id="PF00149">
    <property type="entry name" value="Metallophos"/>
    <property type="match status" value="1"/>
</dbReference>
<evidence type="ECO:0000256" key="2">
    <source>
        <dbReference type="ARBA" id="ARBA00011322"/>
    </source>
</evidence>
<keyword evidence="7" id="KW-0255">Endonuclease</keyword>
<organism evidence="10 11">
    <name type="scientific">Nocardia panacis</name>
    <dbReference type="NCBI Taxonomy" id="2340916"/>
    <lineage>
        <taxon>Bacteria</taxon>
        <taxon>Bacillati</taxon>
        <taxon>Actinomycetota</taxon>
        <taxon>Actinomycetes</taxon>
        <taxon>Mycobacteriales</taxon>
        <taxon>Nocardiaceae</taxon>
        <taxon>Nocardia</taxon>
    </lineage>
</organism>
<evidence type="ECO:0000259" key="8">
    <source>
        <dbReference type="Pfam" id="PF00149"/>
    </source>
</evidence>
<evidence type="ECO:0000256" key="1">
    <source>
        <dbReference type="ARBA" id="ARBA00010555"/>
    </source>
</evidence>
<evidence type="ECO:0000256" key="7">
    <source>
        <dbReference type="RuleBase" id="RU363069"/>
    </source>
</evidence>
<keyword evidence="7" id="KW-0233">DNA recombination</keyword>
<proteinExistence type="inferred from homology"/>
<dbReference type="SUPFAM" id="SSF56300">
    <property type="entry name" value="Metallo-dependent phosphatases"/>
    <property type="match status" value="1"/>
</dbReference>
<dbReference type="PANTHER" id="PTHR30337:SF0">
    <property type="entry name" value="NUCLEASE SBCCD SUBUNIT D"/>
    <property type="match status" value="1"/>
</dbReference>
<name>A0A3A4K6C3_9NOCA</name>
<dbReference type="InterPro" id="IPR041796">
    <property type="entry name" value="Mre11_N"/>
</dbReference>
<dbReference type="InterPro" id="IPR050535">
    <property type="entry name" value="DNA_Repair-Maintenance_Comp"/>
</dbReference>
<comment type="subunit">
    <text evidence="2 7">Heterodimer of SbcC and SbcD.</text>
</comment>
<evidence type="ECO:0000259" key="9">
    <source>
        <dbReference type="Pfam" id="PF12320"/>
    </source>
</evidence>
<dbReference type="InterPro" id="IPR004593">
    <property type="entry name" value="SbcD"/>
</dbReference>